<keyword evidence="2" id="KW-1185">Reference proteome</keyword>
<name>E3NHA7_CAERE</name>
<evidence type="ECO:0000313" key="2">
    <source>
        <dbReference type="Proteomes" id="UP000008281"/>
    </source>
</evidence>
<dbReference type="KEGG" id="crq:GCK72_022655"/>
<accession>E3NHA7</accession>
<sequence length="119" mass="14091">MLRLYNPQTISEAWQVKYMHREVYGRKSSKLNSCTVFFRGPHPTYSRKNYDVTLENEYNNPQSSNFNSADKEQMLSDILSEFMNSIIYRDIGRLERNLKEEANSDWNAATLRALQWKLS</sequence>
<dbReference type="AlphaFoldDB" id="E3NHA7"/>
<dbReference type="InParanoid" id="E3NHA7"/>
<dbReference type="GeneID" id="9798690"/>
<protein>
    <submittedName>
        <fullName evidence="1">Uncharacterized protein</fullName>
    </submittedName>
</protein>
<organism evidence="2">
    <name type="scientific">Caenorhabditis remanei</name>
    <name type="common">Caenorhabditis vulgaris</name>
    <dbReference type="NCBI Taxonomy" id="31234"/>
    <lineage>
        <taxon>Eukaryota</taxon>
        <taxon>Metazoa</taxon>
        <taxon>Ecdysozoa</taxon>
        <taxon>Nematoda</taxon>
        <taxon>Chromadorea</taxon>
        <taxon>Rhabditida</taxon>
        <taxon>Rhabditina</taxon>
        <taxon>Rhabditomorpha</taxon>
        <taxon>Rhabditoidea</taxon>
        <taxon>Rhabditidae</taxon>
        <taxon>Peloderinae</taxon>
        <taxon>Caenorhabditis</taxon>
    </lineage>
</organism>
<proteinExistence type="predicted"/>
<dbReference type="CTD" id="9798690"/>
<evidence type="ECO:0000313" key="1">
    <source>
        <dbReference type="EMBL" id="EFO97958.1"/>
    </source>
</evidence>
<gene>
    <name evidence="1" type="ORF">CRE_17610</name>
</gene>
<reference evidence="1" key="1">
    <citation type="submission" date="2007-07" db="EMBL/GenBank/DDBJ databases">
        <title>PCAP assembly of the Caenorhabditis remanei genome.</title>
        <authorList>
            <consortium name="The Caenorhabditis remanei Sequencing Consortium"/>
            <person name="Wilson R.K."/>
        </authorList>
    </citation>
    <scope>NUCLEOTIDE SEQUENCE [LARGE SCALE GENOMIC DNA]</scope>
    <source>
        <strain evidence="1">PB4641</strain>
    </source>
</reference>
<dbReference type="EMBL" id="DS268671">
    <property type="protein sequence ID" value="EFO97958.1"/>
    <property type="molecule type" value="Genomic_DNA"/>
</dbReference>
<dbReference type="HOGENOM" id="CLU_2063675_0_0_1"/>
<dbReference type="Proteomes" id="UP000008281">
    <property type="component" value="Unassembled WGS sequence"/>
</dbReference>
<dbReference type="RefSeq" id="XP_003092203.2">
    <property type="nucleotide sequence ID" value="XM_003092155.2"/>
</dbReference>